<sequence>MLKWKLLAVCGLSCGFAGVGWSLAQKPSEPGFYELRIYTTLPGQRDALAARFGDYTTHIYERHGIRNVGYWLAASGDNEDRTFVYMRGYPSEQARDERLGAAHADPEFLKVVTTIERNPDTRLIESIQSLDLIPTSYSALR</sequence>
<reference evidence="2" key="1">
    <citation type="submission" date="2010-01" db="EMBL/GenBank/DDBJ databases">
        <title>Genome fragments of uncultured bacteria from the North Pacific subtropical Gyre.</title>
        <authorList>
            <person name="Pham V.D."/>
            <person name="Delong E.F."/>
        </authorList>
    </citation>
    <scope>NUCLEOTIDE SEQUENCE</scope>
</reference>
<proteinExistence type="predicted"/>
<dbReference type="Gene3D" id="3.30.70.100">
    <property type="match status" value="1"/>
</dbReference>
<evidence type="ECO:0000313" key="2">
    <source>
        <dbReference type="EMBL" id="ADI23182.1"/>
    </source>
</evidence>
<protein>
    <recommendedName>
        <fullName evidence="1">NIPSNAP domain-containing protein</fullName>
    </recommendedName>
</protein>
<organism evidence="2">
    <name type="scientific">uncultured Gemmatimonadales bacterium HF0770_11C06</name>
    <dbReference type="NCBI Taxonomy" id="723616"/>
    <lineage>
        <taxon>Bacteria</taxon>
        <taxon>Pseudomonadati</taxon>
        <taxon>Gemmatimonadota</taxon>
        <taxon>Gemmatimonadia</taxon>
        <taxon>Gemmatimonadales</taxon>
        <taxon>environmental samples</taxon>
    </lineage>
</organism>
<dbReference type="SUPFAM" id="SSF54909">
    <property type="entry name" value="Dimeric alpha+beta barrel"/>
    <property type="match status" value="1"/>
</dbReference>
<feature type="domain" description="NIPSNAP" evidence="1">
    <location>
        <begin position="33"/>
        <end position="138"/>
    </location>
</feature>
<evidence type="ECO:0000259" key="1">
    <source>
        <dbReference type="Pfam" id="PF07978"/>
    </source>
</evidence>
<dbReference type="Pfam" id="PF07978">
    <property type="entry name" value="NIPSNAP"/>
    <property type="match status" value="1"/>
</dbReference>
<dbReference type="InterPro" id="IPR011008">
    <property type="entry name" value="Dimeric_a/b-barrel"/>
</dbReference>
<accession>E7C6V8</accession>
<dbReference type="AlphaFoldDB" id="E7C6V8"/>
<dbReference type="InterPro" id="IPR012577">
    <property type="entry name" value="NIPSNAP"/>
</dbReference>
<name>E7C6V8_9BACT</name>
<dbReference type="EMBL" id="GU568008">
    <property type="protein sequence ID" value="ADI23182.1"/>
    <property type="molecule type" value="Genomic_DNA"/>
</dbReference>